<evidence type="ECO:0000313" key="3">
    <source>
        <dbReference type="Proteomes" id="UP000626220"/>
    </source>
</evidence>
<dbReference type="AlphaFoldDB" id="A0A8J3GWJ6"/>
<protein>
    <submittedName>
        <fullName evidence="2">Uncharacterized protein</fullName>
    </submittedName>
</protein>
<sequence length="97" mass="10495">MEQRDEHQSWRFVLPPAPTGHPAALPADPYTRPAPARVTALAGDAATPGAMAQERGDMPSTPPSAMQRKIMEILQAQAEALEAQEAGRDPNEDRESH</sequence>
<organism evidence="2 3">
    <name type="scientific">Seohaeicola zhoushanensis</name>
    <dbReference type="NCBI Taxonomy" id="1569283"/>
    <lineage>
        <taxon>Bacteria</taxon>
        <taxon>Pseudomonadati</taxon>
        <taxon>Pseudomonadota</taxon>
        <taxon>Alphaproteobacteria</taxon>
        <taxon>Rhodobacterales</taxon>
        <taxon>Roseobacteraceae</taxon>
        <taxon>Seohaeicola</taxon>
    </lineage>
</organism>
<reference evidence="2" key="2">
    <citation type="submission" date="2020-09" db="EMBL/GenBank/DDBJ databases">
        <authorList>
            <person name="Sun Q."/>
            <person name="Kim S."/>
        </authorList>
    </citation>
    <scope>NUCLEOTIDE SEQUENCE</scope>
    <source>
        <strain evidence="2">KCTC 42650</strain>
    </source>
</reference>
<feature type="compositionally biased region" description="Basic and acidic residues" evidence="1">
    <location>
        <begin position="85"/>
        <end position="97"/>
    </location>
</feature>
<dbReference type="EMBL" id="BNCJ01000004">
    <property type="protein sequence ID" value="GHF49191.1"/>
    <property type="molecule type" value="Genomic_DNA"/>
</dbReference>
<dbReference type="Proteomes" id="UP000626220">
    <property type="component" value="Unassembled WGS sequence"/>
</dbReference>
<evidence type="ECO:0000313" key="2">
    <source>
        <dbReference type="EMBL" id="GHF49191.1"/>
    </source>
</evidence>
<gene>
    <name evidence="2" type="ORF">GCM10017056_21010</name>
</gene>
<feature type="region of interest" description="Disordered" evidence="1">
    <location>
        <begin position="1"/>
        <end position="32"/>
    </location>
</feature>
<proteinExistence type="predicted"/>
<feature type="region of interest" description="Disordered" evidence="1">
    <location>
        <begin position="78"/>
        <end position="97"/>
    </location>
</feature>
<dbReference type="RefSeq" id="WP_189680034.1">
    <property type="nucleotide sequence ID" value="NZ_BNCJ01000004.1"/>
</dbReference>
<name>A0A8J3GWJ6_9RHOB</name>
<comment type="caution">
    <text evidence="2">The sequence shown here is derived from an EMBL/GenBank/DDBJ whole genome shotgun (WGS) entry which is preliminary data.</text>
</comment>
<accession>A0A8J3GWJ6</accession>
<evidence type="ECO:0000256" key="1">
    <source>
        <dbReference type="SAM" id="MobiDB-lite"/>
    </source>
</evidence>
<reference evidence="2" key="1">
    <citation type="journal article" date="2014" name="Int. J. Syst. Evol. Microbiol.">
        <title>Complete genome sequence of Corynebacterium casei LMG S-19264T (=DSM 44701T), isolated from a smear-ripened cheese.</title>
        <authorList>
            <consortium name="US DOE Joint Genome Institute (JGI-PGF)"/>
            <person name="Walter F."/>
            <person name="Albersmeier A."/>
            <person name="Kalinowski J."/>
            <person name="Ruckert C."/>
        </authorList>
    </citation>
    <scope>NUCLEOTIDE SEQUENCE</scope>
    <source>
        <strain evidence="2">KCTC 42650</strain>
    </source>
</reference>
<keyword evidence="3" id="KW-1185">Reference proteome</keyword>